<dbReference type="OrthoDB" id="9797653at2"/>
<dbReference type="Proteomes" id="UP000253742">
    <property type="component" value="Unassembled WGS sequence"/>
</dbReference>
<accession>A0A369VAM5</accession>
<gene>
    <name evidence="3" type="ORF">DVZ84_05075</name>
</gene>
<dbReference type="InterPro" id="IPR044855">
    <property type="entry name" value="CoA-Trfase_III_dom3_sf"/>
</dbReference>
<dbReference type="AlphaFoldDB" id="A0A369VAM5"/>
<dbReference type="PANTHER" id="PTHR48228">
    <property type="entry name" value="SUCCINYL-COA--D-CITRAMALATE COA-TRANSFERASE"/>
    <property type="match status" value="1"/>
</dbReference>
<comment type="caution">
    <text evidence="3">The sequence shown here is derived from an EMBL/GenBank/DDBJ whole genome shotgun (WGS) entry which is preliminary data.</text>
</comment>
<evidence type="ECO:0000256" key="2">
    <source>
        <dbReference type="ARBA" id="ARBA00022679"/>
    </source>
</evidence>
<dbReference type="GO" id="GO:0016740">
    <property type="term" value="F:transferase activity"/>
    <property type="evidence" value="ECO:0007669"/>
    <property type="project" value="UniProtKB-KW"/>
</dbReference>
<name>A0A369VAM5_9ACTN</name>
<dbReference type="STRING" id="146923.Spa2297_08275"/>
<sequence length="405" mass="43417">MSQPDVTAAPSSAPLTGLRVLDLATLFAGPLAATMLGDFGAEVVKVEHPTRPDPSRGHGPSKDGIGLWWKILGRNKRTITLDLSKPAGRTTLLRLASTADVVVENFRPGTLEKWDLGWDELSAVNPRLVLTRVTGFGQFGPYARRPGFGTLAEAMSGFAAMTGEPDAPPTLPPFGLADSIAALATAYAVMTALAARERTGEGQVVDMAIIEPILTVLGPQPTWYDQLGHVQPRTGNRSQNNAPRNTYRTADGTWVAVSTSAQSVAERVMCLVGRPELVDEPWFASGADRARHADVLDAAVGDWIARYSRADVLAAFEKAEAAVAPVQDVRDVMTDPQYRALDTVTTVDDPELGPLRMQNVLFRLSATPGAIRWAGRPHGADTEEVLTELGLTPADVKELREEGVV</sequence>
<dbReference type="PANTHER" id="PTHR48228:SF6">
    <property type="entry name" value="L-CARNITINE COA-TRANSFERASE"/>
    <property type="match status" value="1"/>
</dbReference>
<reference evidence="3 4" key="1">
    <citation type="submission" date="2018-07" db="EMBL/GenBank/DDBJ databases">
        <title>Genome guided investigation of antibiotics producing actinomycetales strain isolated from a Macau mangrove ecosystem.</title>
        <authorList>
            <person name="Hu D."/>
        </authorList>
    </citation>
    <scope>NUCLEOTIDE SEQUENCE [LARGE SCALE GENOMIC DNA]</scope>
    <source>
        <strain evidence="3 4">2297</strain>
    </source>
</reference>
<proteinExistence type="inferred from homology"/>
<dbReference type="InterPro" id="IPR050509">
    <property type="entry name" value="CoA-transferase_III"/>
</dbReference>
<dbReference type="InterPro" id="IPR003673">
    <property type="entry name" value="CoA-Trfase_fam_III"/>
</dbReference>
<dbReference type="SUPFAM" id="SSF89796">
    <property type="entry name" value="CoA-transferase family III (CaiB/BaiF)"/>
    <property type="match status" value="1"/>
</dbReference>
<evidence type="ECO:0000313" key="4">
    <source>
        <dbReference type="Proteomes" id="UP000253742"/>
    </source>
</evidence>
<dbReference type="Pfam" id="PF02515">
    <property type="entry name" value="CoA_transf_3"/>
    <property type="match status" value="1"/>
</dbReference>
<dbReference type="Gene3D" id="3.30.1540.10">
    <property type="entry name" value="formyl-coa transferase, domain 3"/>
    <property type="match status" value="1"/>
</dbReference>
<comment type="similarity">
    <text evidence="1">Belongs to the CoA-transferase III family.</text>
</comment>
<evidence type="ECO:0000313" key="3">
    <source>
        <dbReference type="EMBL" id="RDD90094.1"/>
    </source>
</evidence>
<protein>
    <submittedName>
        <fullName evidence="3">CoA transferase</fullName>
    </submittedName>
</protein>
<dbReference type="EMBL" id="QQBH01000003">
    <property type="protein sequence ID" value="RDD90094.1"/>
    <property type="molecule type" value="Genomic_DNA"/>
</dbReference>
<keyword evidence="2 3" id="KW-0808">Transferase</keyword>
<evidence type="ECO:0000256" key="1">
    <source>
        <dbReference type="ARBA" id="ARBA00008383"/>
    </source>
</evidence>
<dbReference type="InterPro" id="IPR023606">
    <property type="entry name" value="CoA-Trfase_III_dom_1_sf"/>
</dbReference>
<dbReference type="RefSeq" id="WP_114527584.1">
    <property type="nucleotide sequence ID" value="NZ_JBHYWK010000011.1"/>
</dbReference>
<organism evidence="3 4">
    <name type="scientific">Streptomyces parvulus</name>
    <dbReference type="NCBI Taxonomy" id="146923"/>
    <lineage>
        <taxon>Bacteria</taxon>
        <taxon>Bacillati</taxon>
        <taxon>Actinomycetota</taxon>
        <taxon>Actinomycetes</taxon>
        <taxon>Kitasatosporales</taxon>
        <taxon>Streptomycetaceae</taxon>
        <taxon>Streptomyces</taxon>
    </lineage>
</organism>
<dbReference type="Gene3D" id="3.40.50.10540">
    <property type="entry name" value="Crotonobetainyl-coa:carnitine coa-transferase, domain 1"/>
    <property type="match status" value="1"/>
</dbReference>